<accession>A0AAW1V4B6</accession>
<dbReference type="EMBL" id="JARQZJ010000117">
    <property type="protein sequence ID" value="KAK9887643.1"/>
    <property type="molecule type" value="Genomic_DNA"/>
</dbReference>
<organism evidence="2 3">
    <name type="scientific">Henosepilachna vigintioctopunctata</name>
    <dbReference type="NCBI Taxonomy" id="420089"/>
    <lineage>
        <taxon>Eukaryota</taxon>
        <taxon>Metazoa</taxon>
        <taxon>Ecdysozoa</taxon>
        <taxon>Arthropoda</taxon>
        <taxon>Hexapoda</taxon>
        <taxon>Insecta</taxon>
        <taxon>Pterygota</taxon>
        <taxon>Neoptera</taxon>
        <taxon>Endopterygota</taxon>
        <taxon>Coleoptera</taxon>
        <taxon>Polyphaga</taxon>
        <taxon>Cucujiformia</taxon>
        <taxon>Coccinelloidea</taxon>
        <taxon>Coccinellidae</taxon>
        <taxon>Epilachninae</taxon>
        <taxon>Epilachnini</taxon>
        <taxon>Henosepilachna</taxon>
    </lineage>
</organism>
<dbReference type="AlphaFoldDB" id="A0AAW1V4B6"/>
<sequence>MQVKVDQGYSEEYVTQYSVVSTLGSLCFLLFINDRPNYITNAKVMLYADVAAIVVTGSTSVELEADMSDVQDVMRLYLGANQVPNLVGVGILMKSATA</sequence>
<keyword evidence="1" id="KW-1133">Transmembrane helix</keyword>
<evidence type="ECO:0008006" key="4">
    <source>
        <dbReference type="Google" id="ProtNLM"/>
    </source>
</evidence>
<reference evidence="2 3" key="1">
    <citation type="submission" date="2023-03" db="EMBL/GenBank/DDBJ databases">
        <title>Genome insight into feeding habits of ladybird beetles.</title>
        <authorList>
            <person name="Li H.-S."/>
            <person name="Huang Y.-H."/>
            <person name="Pang H."/>
        </authorList>
    </citation>
    <scope>NUCLEOTIDE SEQUENCE [LARGE SCALE GENOMIC DNA]</scope>
    <source>
        <strain evidence="2">SYSU_2023b</strain>
        <tissue evidence="2">Whole body</tissue>
    </source>
</reference>
<evidence type="ECO:0000313" key="3">
    <source>
        <dbReference type="Proteomes" id="UP001431783"/>
    </source>
</evidence>
<proteinExistence type="predicted"/>
<evidence type="ECO:0000313" key="2">
    <source>
        <dbReference type="EMBL" id="KAK9887643.1"/>
    </source>
</evidence>
<keyword evidence="1" id="KW-0472">Membrane</keyword>
<protein>
    <recommendedName>
        <fullName evidence="4">Reverse transcriptase domain-containing protein</fullName>
    </recommendedName>
</protein>
<keyword evidence="3" id="KW-1185">Reference proteome</keyword>
<gene>
    <name evidence="2" type="ORF">WA026_023663</name>
</gene>
<keyword evidence="1" id="KW-0812">Transmembrane</keyword>
<dbReference type="Proteomes" id="UP001431783">
    <property type="component" value="Unassembled WGS sequence"/>
</dbReference>
<evidence type="ECO:0000256" key="1">
    <source>
        <dbReference type="SAM" id="Phobius"/>
    </source>
</evidence>
<name>A0AAW1V4B6_9CUCU</name>
<comment type="caution">
    <text evidence="2">The sequence shown here is derived from an EMBL/GenBank/DDBJ whole genome shotgun (WGS) entry which is preliminary data.</text>
</comment>
<feature type="transmembrane region" description="Helical" evidence="1">
    <location>
        <begin position="14"/>
        <end position="32"/>
    </location>
</feature>